<sequence length="281" mass="31904">MAKKGNFARYWEVWLLGLLELHNTLRPSAACCERIDYDVRDVRDSFPTGNSIANCSSKWFGAAQPNQNNDSRKMQISAETHPENFRMIGNFKSQTVRQLYDHGHILVYAERTRRFEKAESSGEWQECCTLTGGMKNGVCHRAMFNLRDHDARAPPSAKAFRRFPYRVVRTNYILMRLGHIKYKTSHVVIRDNQPRYDKPSSLGHGKMMHPEATERDYVALIYIAADRGMAYLPHPYALVITACMPSLYQIGIFVGPPAENARPSRTTENGAASGGDTWLGT</sequence>
<proteinExistence type="predicted"/>
<protein>
    <submittedName>
        <fullName evidence="3">Uncharacterized protein</fullName>
    </submittedName>
</protein>
<feature type="region of interest" description="Disordered" evidence="1">
    <location>
        <begin position="260"/>
        <end position="281"/>
    </location>
</feature>
<dbReference type="AlphaFoldDB" id="A0AAD6V7J6"/>
<evidence type="ECO:0000256" key="1">
    <source>
        <dbReference type="SAM" id="MobiDB-lite"/>
    </source>
</evidence>
<accession>A0AAD6V7J6</accession>
<name>A0AAD6V7J6_9AGAR</name>
<organism evidence="3 4">
    <name type="scientific">Mycena pura</name>
    <dbReference type="NCBI Taxonomy" id="153505"/>
    <lineage>
        <taxon>Eukaryota</taxon>
        <taxon>Fungi</taxon>
        <taxon>Dikarya</taxon>
        <taxon>Basidiomycota</taxon>
        <taxon>Agaricomycotina</taxon>
        <taxon>Agaricomycetes</taxon>
        <taxon>Agaricomycetidae</taxon>
        <taxon>Agaricales</taxon>
        <taxon>Marasmiineae</taxon>
        <taxon>Mycenaceae</taxon>
        <taxon>Mycena</taxon>
    </lineage>
</organism>
<evidence type="ECO:0000313" key="3">
    <source>
        <dbReference type="EMBL" id="KAJ7205043.1"/>
    </source>
</evidence>
<evidence type="ECO:0000313" key="4">
    <source>
        <dbReference type="Proteomes" id="UP001219525"/>
    </source>
</evidence>
<dbReference type="Proteomes" id="UP001219525">
    <property type="component" value="Unassembled WGS sequence"/>
</dbReference>
<feature type="signal peptide" evidence="2">
    <location>
        <begin position="1"/>
        <end position="30"/>
    </location>
</feature>
<evidence type="ECO:0000256" key="2">
    <source>
        <dbReference type="SAM" id="SignalP"/>
    </source>
</evidence>
<keyword evidence="4" id="KW-1185">Reference proteome</keyword>
<dbReference type="EMBL" id="JARJCW010000045">
    <property type="protein sequence ID" value="KAJ7205043.1"/>
    <property type="molecule type" value="Genomic_DNA"/>
</dbReference>
<comment type="caution">
    <text evidence="3">The sequence shown here is derived from an EMBL/GenBank/DDBJ whole genome shotgun (WGS) entry which is preliminary data.</text>
</comment>
<keyword evidence="2" id="KW-0732">Signal</keyword>
<gene>
    <name evidence="3" type="ORF">GGX14DRAFT_397977</name>
</gene>
<feature type="chain" id="PRO_5042055556" evidence="2">
    <location>
        <begin position="31"/>
        <end position="281"/>
    </location>
</feature>
<reference evidence="3" key="1">
    <citation type="submission" date="2023-03" db="EMBL/GenBank/DDBJ databases">
        <title>Massive genome expansion in bonnet fungi (Mycena s.s.) driven by repeated elements and novel gene families across ecological guilds.</title>
        <authorList>
            <consortium name="Lawrence Berkeley National Laboratory"/>
            <person name="Harder C.B."/>
            <person name="Miyauchi S."/>
            <person name="Viragh M."/>
            <person name="Kuo A."/>
            <person name="Thoen E."/>
            <person name="Andreopoulos B."/>
            <person name="Lu D."/>
            <person name="Skrede I."/>
            <person name="Drula E."/>
            <person name="Henrissat B."/>
            <person name="Morin E."/>
            <person name="Kohler A."/>
            <person name="Barry K."/>
            <person name="LaButti K."/>
            <person name="Morin E."/>
            <person name="Salamov A."/>
            <person name="Lipzen A."/>
            <person name="Mereny Z."/>
            <person name="Hegedus B."/>
            <person name="Baldrian P."/>
            <person name="Stursova M."/>
            <person name="Weitz H."/>
            <person name="Taylor A."/>
            <person name="Grigoriev I.V."/>
            <person name="Nagy L.G."/>
            <person name="Martin F."/>
            <person name="Kauserud H."/>
        </authorList>
    </citation>
    <scope>NUCLEOTIDE SEQUENCE</scope>
    <source>
        <strain evidence="3">9144</strain>
    </source>
</reference>